<organism evidence="2 3">
    <name type="scientific">Athelia psychrophila</name>
    <dbReference type="NCBI Taxonomy" id="1759441"/>
    <lineage>
        <taxon>Eukaryota</taxon>
        <taxon>Fungi</taxon>
        <taxon>Dikarya</taxon>
        <taxon>Basidiomycota</taxon>
        <taxon>Agaricomycotina</taxon>
        <taxon>Agaricomycetes</taxon>
        <taxon>Agaricomycetidae</taxon>
        <taxon>Atheliales</taxon>
        <taxon>Atheliaceae</taxon>
        <taxon>Athelia</taxon>
    </lineage>
</organism>
<accession>A0A167V348</accession>
<dbReference type="EMBL" id="KV417908">
    <property type="protein sequence ID" value="KZP04590.1"/>
    <property type="molecule type" value="Genomic_DNA"/>
</dbReference>
<dbReference type="AlphaFoldDB" id="A0A167V348"/>
<evidence type="ECO:0000313" key="3">
    <source>
        <dbReference type="Proteomes" id="UP000076532"/>
    </source>
</evidence>
<gene>
    <name evidence="2" type="ORF">FIBSPDRAFT_968007</name>
</gene>
<reference evidence="2 3" key="1">
    <citation type="journal article" date="2016" name="Mol. Biol. Evol.">
        <title>Comparative Genomics of Early-Diverging Mushroom-Forming Fungi Provides Insights into the Origins of Lignocellulose Decay Capabilities.</title>
        <authorList>
            <person name="Nagy L.G."/>
            <person name="Riley R."/>
            <person name="Tritt A."/>
            <person name="Adam C."/>
            <person name="Daum C."/>
            <person name="Floudas D."/>
            <person name="Sun H."/>
            <person name="Yadav J.S."/>
            <person name="Pangilinan J."/>
            <person name="Larsson K.H."/>
            <person name="Matsuura K."/>
            <person name="Barry K."/>
            <person name="Labutti K."/>
            <person name="Kuo R."/>
            <person name="Ohm R.A."/>
            <person name="Bhattacharya S.S."/>
            <person name="Shirouzu T."/>
            <person name="Yoshinaga Y."/>
            <person name="Martin F.M."/>
            <person name="Grigoriev I.V."/>
            <person name="Hibbett D.S."/>
        </authorList>
    </citation>
    <scope>NUCLEOTIDE SEQUENCE [LARGE SCALE GENOMIC DNA]</scope>
    <source>
        <strain evidence="2 3">CBS 109695</strain>
    </source>
</reference>
<dbReference type="InterPro" id="IPR001810">
    <property type="entry name" value="F-box_dom"/>
</dbReference>
<name>A0A167V348_9AGAM</name>
<protein>
    <recommendedName>
        <fullName evidence="1">F-box domain-containing protein</fullName>
    </recommendedName>
</protein>
<proteinExistence type="predicted"/>
<evidence type="ECO:0000259" key="1">
    <source>
        <dbReference type="Pfam" id="PF12937"/>
    </source>
</evidence>
<sequence length="159" mass="18357">MSLYTDYQPTNLTSLMSLPELEANVTRIDTEIAQLKAERLKVYKSWRMRKASIAPFTRLPIEIIRQIFLECSDTVTANYIQHGNRLPLRLLRVCRSWERIAASIERLWTEMHIDVGSTNAMPILASCLKRSGKLPLDITLRVSAEYPDEDEMEQKARSC</sequence>
<dbReference type="OrthoDB" id="2269034at2759"/>
<dbReference type="Pfam" id="PF12937">
    <property type="entry name" value="F-box-like"/>
    <property type="match status" value="1"/>
</dbReference>
<feature type="domain" description="F-box" evidence="1">
    <location>
        <begin position="57"/>
        <end position="113"/>
    </location>
</feature>
<evidence type="ECO:0000313" key="2">
    <source>
        <dbReference type="EMBL" id="KZP04590.1"/>
    </source>
</evidence>
<dbReference type="Proteomes" id="UP000076532">
    <property type="component" value="Unassembled WGS sequence"/>
</dbReference>
<keyword evidence="3" id="KW-1185">Reference proteome</keyword>